<evidence type="ECO:0000313" key="2">
    <source>
        <dbReference type="Proteomes" id="UP000402241"/>
    </source>
</evidence>
<accession>A0ABX6E3S7</accession>
<keyword evidence="2" id="KW-1185">Reference proteome</keyword>
<name>A0ABX6E3S7_9ACTN</name>
<dbReference type="EMBL" id="CP045309">
    <property type="protein sequence ID" value="QGL48679.1"/>
    <property type="molecule type" value="Genomic_DNA"/>
</dbReference>
<proteinExistence type="predicted"/>
<organism evidence="1 2">
    <name type="scientific">Micromonospora terminaliae</name>
    <dbReference type="NCBI Taxonomy" id="1914461"/>
    <lineage>
        <taxon>Bacteria</taxon>
        <taxon>Bacillati</taxon>
        <taxon>Actinomycetota</taxon>
        <taxon>Actinomycetes</taxon>
        <taxon>Micromonosporales</taxon>
        <taxon>Micromonosporaceae</taxon>
        <taxon>Micromonospora</taxon>
    </lineage>
</organism>
<protein>
    <recommendedName>
        <fullName evidence="3">GNAT family N-acetyltransferase</fullName>
    </recommendedName>
</protein>
<evidence type="ECO:0008006" key="3">
    <source>
        <dbReference type="Google" id="ProtNLM"/>
    </source>
</evidence>
<sequence>MPSLVRGSLDATSLETPRLLLRRWRSDDLDGFAAINAQTTTTWSCSTTGPNHRLPACPPLASSGQERLPAVTCVI</sequence>
<reference evidence="1 2" key="1">
    <citation type="submission" date="2019-10" db="EMBL/GenBank/DDBJ databases">
        <title>Genome Sequence of Micromonospora terminaliae DSM 101760.</title>
        <authorList>
            <person name="Guo L."/>
        </authorList>
    </citation>
    <scope>NUCLEOTIDE SEQUENCE [LARGE SCALE GENOMIC DNA]</scope>
    <source>
        <strain evidence="1 2">DSM 101760</strain>
    </source>
</reference>
<gene>
    <name evidence="1" type="ORF">GCE86_17615</name>
</gene>
<dbReference type="Proteomes" id="UP000402241">
    <property type="component" value="Chromosome"/>
</dbReference>
<evidence type="ECO:0000313" key="1">
    <source>
        <dbReference type="EMBL" id="QGL48679.1"/>
    </source>
</evidence>